<evidence type="ECO:0000256" key="3">
    <source>
        <dbReference type="ARBA" id="ARBA00022827"/>
    </source>
</evidence>
<keyword evidence="2" id="KW-0285">Flavoprotein</keyword>
<dbReference type="InterPro" id="IPR050641">
    <property type="entry name" value="RIFMO-like"/>
</dbReference>
<dbReference type="Proteomes" id="UP000558997">
    <property type="component" value="Unassembled WGS sequence"/>
</dbReference>
<evidence type="ECO:0000256" key="1">
    <source>
        <dbReference type="ARBA" id="ARBA00001974"/>
    </source>
</evidence>
<dbReference type="Gene3D" id="3.50.50.60">
    <property type="entry name" value="FAD/NAD(P)-binding domain"/>
    <property type="match status" value="1"/>
</dbReference>
<reference evidence="5 6" key="1">
    <citation type="submission" date="2020-08" db="EMBL/GenBank/DDBJ databases">
        <title>Sequencing the genomes of 1000 actinobacteria strains.</title>
        <authorList>
            <person name="Klenk H.-P."/>
        </authorList>
    </citation>
    <scope>NUCLEOTIDE SEQUENCE [LARGE SCALE GENOMIC DNA]</scope>
    <source>
        <strain evidence="5 6">DSM 17294</strain>
    </source>
</reference>
<dbReference type="Pfam" id="PF01494">
    <property type="entry name" value="FAD_binding_3"/>
    <property type="match status" value="1"/>
</dbReference>
<protein>
    <submittedName>
        <fullName evidence="5">3-(3-hydroxy-phenyl)propionate hydroxylase</fullName>
        <ecNumber evidence="5">1.14.13.127</ecNumber>
    </submittedName>
</protein>
<evidence type="ECO:0000259" key="4">
    <source>
        <dbReference type="Pfam" id="PF01494"/>
    </source>
</evidence>
<dbReference type="AlphaFoldDB" id="A0A841DNQ6"/>
<keyword evidence="3" id="KW-0274">FAD</keyword>
<accession>A0A841DNQ6</accession>
<dbReference type="Pfam" id="PF21274">
    <property type="entry name" value="Rng_hyd_C"/>
    <property type="match status" value="1"/>
</dbReference>
<dbReference type="EC" id="1.14.13.127" evidence="5"/>
<dbReference type="PRINTS" id="PR00420">
    <property type="entry name" value="RNGMNOXGNASE"/>
</dbReference>
<dbReference type="GO" id="GO:0008688">
    <property type="term" value="F:3-(3-hydroxyphenyl)propionate hydroxylase activity"/>
    <property type="evidence" value="ECO:0007669"/>
    <property type="project" value="UniProtKB-EC"/>
</dbReference>
<dbReference type="GO" id="GO:0071949">
    <property type="term" value="F:FAD binding"/>
    <property type="evidence" value="ECO:0007669"/>
    <property type="project" value="InterPro"/>
</dbReference>
<keyword evidence="6" id="KW-1185">Reference proteome</keyword>
<comment type="caution">
    <text evidence="5">The sequence shown here is derived from an EMBL/GenBank/DDBJ whole genome shotgun (WGS) entry which is preliminary data.</text>
</comment>
<proteinExistence type="predicted"/>
<dbReference type="RefSeq" id="WP_184830861.1">
    <property type="nucleotide sequence ID" value="NZ_BAAAVN010000005.1"/>
</dbReference>
<feature type="domain" description="FAD-binding" evidence="4">
    <location>
        <begin position="4"/>
        <end position="334"/>
    </location>
</feature>
<evidence type="ECO:0000256" key="2">
    <source>
        <dbReference type="ARBA" id="ARBA00022630"/>
    </source>
</evidence>
<dbReference type="InterPro" id="IPR036188">
    <property type="entry name" value="FAD/NAD-bd_sf"/>
</dbReference>
<name>A0A841DNQ6_9ACTN</name>
<dbReference type="SUPFAM" id="SSF51905">
    <property type="entry name" value="FAD/NAD(P)-binding domain"/>
    <property type="match status" value="1"/>
</dbReference>
<dbReference type="EMBL" id="JACHNF010000001">
    <property type="protein sequence ID" value="MBB5977098.1"/>
    <property type="molecule type" value="Genomic_DNA"/>
</dbReference>
<dbReference type="Gene3D" id="3.40.30.120">
    <property type="match status" value="1"/>
</dbReference>
<gene>
    <name evidence="5" type="ORF">HDA44_000439</name>
</gene>
<comment type="cofactor">
    <cofactor evidence="1">
        <name>FAD</name>
        <dbReference type="ChEBI" id="CHEBI:57692"/>
    </cofactor>
</comment>
<keyword evidence="5" id="KW-0560">Oxidoreductase</keyword>
<dbReference type="PANTHER" id="PTHR43004">
    <property type="entry name" value="TRK SYSTEM POTASSIUM UPTAKE PROTEIN"/>
    <property type="match status" value="1"/>
</dbReference>
<evidence type="ECO:0000313" key="5">
    <source>
        <dbReference type="EMBL" id="MBB5977098.1"/>
    </source>
</evidence>
<organism evidence="5 6">
    <name type="scientific">Kribbella solani</name>
    <dbReference type="NCBI Taxonomy" id="236067"/>
    <lineage>
        <taxon>Bacteria</taxon>
        <taxon>Bacillati</taxon>
        <taxon>Actinomycetota</taxon>
        <taxon>Actinomycetes</taxon>
        <taxon>Propionibacteriales</taxon>
        <taxon>Kribbellaceae</taxon>
        <taxon>Kribbella</taxon>
    </lineage>
</organism>
<dbReference type="Gene3D" id="3.30.70.2450">
    <property type="match status" value="1"/>
</dbReference>
<dbReference type="InterPro" id="IPR002938">
    <property type="entry name" value="FAD-bd"/>
</dbReference>
<evidence type="ECO:0000313" key="6">
    <source>
        <dbReference type="Proteomes" id="UP000558997"/>
    </source>
</evidence>
<sequence length="505" mass="54277">METTQVVIAGAGPTGLMLTAELRLAGIDVVLLDALPARSGESRAGGVHARTMELFDQRGLLDRMIERGRPIQAGHFAGIKLDCSDFPTRFPYTLAIVQAEIERELDAHAATLGVPVRWGSPVRGIRPDADGIEVQVGDSAGSRIRCEYLVGCDGGRSTVRKLAGISFDGTESTMQGMLADVELADPPAGPVFSVRRGPGDYSALNFQPGWYRLLVQRHDRVIDRAAEPTFEDFRESFREVAGTDFGMHSPRWVSQYGDAARQADRYRVGRVLLAGDAAHIHYPAGGQGLNTGVQDAVNLGWKLAAVVRGEAPALLLDTYESERHPVAARVLQNTRAQTALARPGAHSDALRETFTGLVEIDEVRQRLGLMITGLDIRYELAGDHPLIGRRVPDAELSTTRVHQLLVSGKPILLSLNGSEPPAIATGWTERLDCVAADAVTRQWTIPGAGDIRVPATVLIRPDGHVAWATDVQTDTGLEVALTTWLGPAAVPGPAELSAACRTSRG</sequence>
<dbReference type="PANTHER" id="PTHR43004:SF19">
    <property type="entry name" value="BINDING MONOOXYGENASE, PUTATIVE (JCVI)-RELATED"/>
    <property type="match status" value="1"/>
</dbReference>